<dbReference type="EMBL" id="JAKWFO010000014">
    <property type="protein sequence ID" value="KAI9632822.1"/>
    <property type="molecule type" value="Genomic_DNA"/>
</dbReference>
<organism evidence="4 5">
    <name type="scientific">Dioszegia hungarica</name>
    <dbReference type="NCBI Taxonomy" id="4972"/>
    <lineage>
        <taxon>Eukaryota</taxon>
        <taxon>Fungi</taxon>
        <taxon>Dikarya</taxon>
        <taxon>Basidiomycota</taxon>
        <taxon>Agaricomycotina</taxon>
        <taxon>Tremellomycetes</taxon>
        <taxon>Tremellales</taxon>
        <taxon>Bulleribasidiaceae</taxon>
        <taxon>Dioszegia</taxon>
    </lineage>
</organism>
<dbReference type="InterPro" id="IPR015422">
    <property type="entry name" value="PyrdxlP-dep_Trfase_small"/>
</dbReference>
<sequence length="484" mass="53701">MSTPSSASAPSADPVPRFAEPPKTPPNQTPAHLEQDLAVVRGTPTSAHKPKSILKPAAAGPDAEMSMLSERSGAGRKMGGEMQKFTSMYANAYDEEKNPNGLVSLNMFRKAANETFEVADMGYGDGITSSRRLANAMSSFFNDYFDPLENVKPEHISFANGCTALFDQLGHVLCDEGDAILIPVPFYNAYAWDFSIRTKAKVVPVPVGSMDEGFEPNSVEAYKRTVDELRQKGVKPRVLVITNPHNPLGRTYPRSTLLALAKFAEEEDLQLIMNEIYAKSIYENKDWPDAPPFVSALSINYAKELGKFDRSRLHLVYGMSKDFCANGLRIGVFVSQHNPELITTLSGTGFFVKVSSMADAIWSHILKDREWLGWFLAENKKRLGEAAQFTREWFQERGVSVARCNAGNFLMVHMGRRLQITTEQEEIAIGDKLIAAGVFIARGGSYKHPTPGWYRVTFCSDPAKLRVALERIEKTLDLTPMGKE</sequence>
<dbReference type="CDD" id="cd00609">
    <property type="entry name" value="AAT_like"/>
    <property type="match status" value="1"/>
</dbReference>
<evidence type="ECO:0000256" key="1">
    <source>
        <dbReference type="ARBA" id="ARBA00022898"/>
    </source>
</evidence>
<evidence type="ECO:0000313" key="4">
    <source>
        <dbReference type="EMBL" id="KAI9632822.1"/>
    </source>
</evidence>
<dbReference type="GO" id="GO:0006520">
    <property type="term" value="P:amino acid metabolic process"/>
    <property type="evidence" value="ECO:0007669"/>
    <property type="project" value="TreeGrafter"/>
</dbReference>
<dbReference type="PRINTS" id="PR00753">
    <property type="entry name" value="ACCSYNTHASE"/>
</dbReference>
<feature type="region of interest" description="Disordered" evidence="2">
    <location>
        <begin position="1"/>
        <end position="67"/>
    </location>
</feature>
<proteinExistence type="predicted"/>
<dbReference type="InterPro" id="IPR015424">
    <property type="entry name" value="PyrdxlP-dep_Trfase"/>
</dbReference>
<dbReference type="InterPro" id="IPR050478">
    <property type="entry name" value="Ethylene_sulfur-biosynth"/>
</dbReference>
<dbReference type="InterPro" id="IPR015421">
    <property type="entry name" value="PyrdxlP-dep_Trfase_major"/>
</dbReference>
<protein>
    <submittedName>
        <fullName evidence="4">Pyridoxal phosphate-dependent transferase</fullName>
    </submittedName>
</protein>
<evidence type="ECO:0000259" key="3">
    <source>
        <dbReference type="Pfam" id="PF00155"/>
    </source>
</evidence>
<accession>A0AA38H1F1</accession>
<dbReference type="GO" id="GO:0008483">
    <property type="term" value="F:transaminase activity"/>
    <property type="evidence" value="ECO:0007669"/>
    <property type="project" value="TreeGrafter"/>
</dbReference>
<dbReference type="AlphaFoldDB" id="A0AA38H1F1"/>
<dbReference type="RefSeq" id="XP_052942599.1">
    <property type="nucleotide sequence ID" value="XM_053091450.1"/>
</dbReference>
<evidence type="ECO:0000256" key="2">
    <source>
        <dbReference type="SAM" id="MobiDB-lite"/>
    </source>
</evidence>
<feature type="domain" description="Aminotransferase class I/classII large" evidence="3">
    <location>
        <begin position="130"/>
        <end position="472"/>
    </location>
</feature>
<keyword evidence="1" id="KW-0663">Pyridoxal phosphate</keyword>
<comment type="caution">
    <text evidence="4">The sequence shown here is derived from an EMBL/GenBank/DDBJ whole genome shotgun (WGS) entry which is preliminary data.</text>
</comment>
<name>A0AA38H1F1_9TREE</name>
<dbReference type="InterPro" id="IPR004839">
    <property type="entry name" value="Aminotransferase_I/II_large"/>
</dbReference>
<dbReference type="Gene3D" id="3.40.640.10">
    <property type="entry name" value="Type I PLP-dependent aspartate aminotransferase-like (Major domain)"/>
    <property type="match status" value="1"/>
</dbReference>
<dbReference type="Pfam" id="PF00155">
    <property type="entry name" value="Aminotran_1_2"/>
    <property type="match status" value="1"/>
</dbReference>
<reference evidence="4" key="1">
    <citation type="journal article" date="2022" name="G3 (Bethesda)">
        <title>High quality genome of the basidiomycete yeast Dioszegia hungarica PDD-24b-2 isolated from cloud water.</title>
        <authorList>
            <person name="Jarrige D."/>
            <person name="Haridas S."/>
            <person name="Bleykasten-Grosshans C."/>
            <person name="Joly M."/>
            <person name="Nadalig T."/>
            <person name="Sancelme M."/>
            <person name="Vuilleumier S."/>
            <person name="Grigoriev I.V."/>
            <person name="Amato P."/>
            <person name="Bringel F."/>
        </authorList>
    </citation>
    <scope>NUCLEOTIDE SEQUENCE</scope>
    <source>
        <strain evidence="4">PDD-24b-2</strain>
    </source>
</reference>
<keyword evidence="4" id="KW-0808">Transferase</keyword>
<dbReference type="Gene3D" id="3.90.1150.10">
    <property type="entry name" value="Aspartate Aminotransferase, domain 1"/>
    <property type="match status" value="1"/>
</dbReference>
<dbReference type="SUPFAM" id="SSF53383">
    <property type="entry name" value="PLP-dependent transferases"/>
    <property type="match status" value="1"/>
</dbReference>
<dbReference type="GO" id="GO:0030170">
    <property type="term" value="F:pyridoxal phosphate binding"/>
    <property type="evidence" value="ECO:0007669"/>
    <property type="project" value="InterPro"/>
</dbReference>
<dbReference type="Proteomes" id="UP001164286">
    <property type="component" value="Unassembled WGS sequence"/>
</dbReference>
<dbReference type="PANTHER" id="PTHR43795">
    <property type="entry name" value="BIFUNCTIONAL ASPARTATE AMINOTRANSFERASE AND GLUTAMATE/ASPARTATE-PREPHENATE AMINOTRANSFERASE-RELATED"/>
    <property type="match status" value="1"/>
</dbReference>
<dbReference type="GeneID" id="77730655"/>
<dbReference type="PANTHER" id="PTHR43795:SF39">
    <property type="entry name" value="AMINOTRANSFERASE CLASS I_CLASSII DOMAIN-CONTAINING PROTEIN"/>
    <property type="match status" value="1"/>
</dbReference>
<feature type="compositionally biased region" description="Low complexity" evidence="2">
    <location>
        <begin position="1"/>
        <end position="14"/>
    </location>
</feature>
<gene>
    <name evidence="4" type="ORF">MKK02DRAFT_41134</name>
</gene>
<evidence type="ECO:0000313" key="5">
    <source>
        <dbReference type="Proteomes" id="UP001164286"/>
    </source>
</evidence>
<keyword evidence="5" id="KW-1185">Reference proteome</keyword>